<name>A0A8B6BRB3_MYTGA</name>
<proteinExistence type="predicted"/>
<evidence type="ECO:0000313" key="3">
    <source>
        <dbReference type="EMBL" id="VDH94361.1"/>
    </source>
</evidence>
<protein>
    <recommendedName>
        <fullName evidence="2">Reverse transcriptase domain-containing protein</fullName>
    </recommendedName>
</protein>
<comment type="caution">
    <text evidence="3">The sequence shown here is derived from an EMBL/GenBank/DDBJ whole genome shotgun (WGS) entry which is preliminary data.</text>
</comment>
<evidence type="ECO:0000256" key="1">
    <source>
        <dbReference type="SAM" id="MobiDB-lite"/>
    </source>
</evidence>
<gene>
    <name evidence="3" type="ORF">MGAL_10B069914</name>
</gene>
<dbReference type="PROSITE" id="PS50878">
    <property type="entry name" value="RT_POL"/>
    <property type="match status" value="1"/>
</dbReference>
<evidence type="ECO:0000313" key="4">
    <source>
        <dbReference type="Proteomes" id="UP000596742"/>
    </source>
</evidence>
<dbReference type="OrthoDB" id="6114255at2759"/>
<dbReference type="PANTHER" id="PTHR19446">
    <property type="entry name" value="REVERSE TRANSCRIPTASES"/>
    <property type="match status" value="1"/>
</dbReference>
<dbReference type="InterPro" id="IPR000477">
    <property type="entry name" value="RT_dom"/>
</dbReference>
<feature type="domain" description="Reverse transcriptase" evidence="2">
    <location>
        <begin position="76"/>
        <end position="202"/>
    </location>
</feature>
<dbReference type="AlphaFoldDB" id="A0A8B6BRB3"/>
<organism evidence="3 4">
    <name type="scientific">Mytilus galloprovincialis</name>
    <name type="common">Mediterranean mussel</name>
    <dbReference type="NCBI Taxonomy" id="29158"/>
    <lineage>
        <taxon>Eukaryota</taxon>
        <taxon>Metazoa</taxon>
        <taxon>Spiralia</taxon>
        <taxon>Lophotrochozoa</taxon>
        <taxon>Mollusca</taxon>
        <taxon>Bivalvia</taxon>
        <taxon>Autobranchia</taxon>
        <taxon>Pteriomorphia</taxon>
        <taxon>Mytilida</taxon>
        <taxon>Mytiloidea</taxon>
        <taxon>Mytilidae</taxon>
        <taxon>Mytilinae</taxon>
        <taxon>Mytilus</taxon>
    </lineage>
</organism>
<keyword evidence="4" id="KW-1185">Reference proteome</keyword>
<dbReference type="Proteomes" id="UP000596742">
    <property type="component" value="Unassembled WGS sequence"/>
</dbReference>
<evidence type="ECO:0000259" key="2">
    <source>
        <dbReference type="PROSITE" id="PS50878"/>
    </source>
</evidence>
<sequence>MHSDPKREDELPDIEQLIRPEDPEQVFDESPPKLKEVVDVIKKGRAASAPGPNGVPYKVYKNCQRITRRLWKLIRVIWRRGRLAESWHKAEGCFIPKEEKSETLKQFRTISLLNVEGKIFLAILAKRMTNYMLSNEYIDIAVQKGGVPGVSGCIEHTSVLSQIIREAKDSKGELAVVWLDLANAYGTVPHKLVELMLERYHD</sequence>
<accession>A0A8B6BRB3</accession>
<reference evidence="3" key="1">
    <citation type="submission" date="2018-11" db="EMBL/GenBank/DDBJ databases">
        <authorList>
            <person name="Alioto T."/>
            <person name="Alioto T."/>
        </authorList>
    </citation>
    <scope>NUCLEOTIDE SEQUENCE</scope>
</reference>
<dbReference type="EMBL" id="UYJE01000585">
    <property type="protein sequence ID" value="VDH94361.1"/>
    <property type="molecule type" value="Genomic_DNA"/>
</dbReference>
<feature type="region of interest" description="Disordered" evidence="1">
    <location>
        <begin position="1"/>
        <end position="30"/>
    </location>
</feature>